<keyword evidence="2 3" id="KW-0694">RNA-binding</keyword>
<dbReference type="PANTHER" id="PTHR30308:SF2">
    <property type="entry name" value="SSRA-BINDING PROTEIN"/>
    <property type="match status" value="1"/>
</dbReference>
<dbReference type="AlphaFoldDB" id="A0A1G2P6A3"/>
<accession>A0A1G2P6A3</accession>
<evidence type="ECO:0000256" key="1">
    <source>
        <dbReference type="ARBA" id="ARBA00022490"/>
    </source>
</evidence>
<organism evidence="4 5">
    <name type="scientific">Candidatus Taylorbacteria bacterium RIFCSPLOWO2_12_FULL_44_15c</name>
    <dbReference type="NCBI Taxonomy" id="1802333"/>
    <lineage>
        <taxon>Bacteria</taxon>
        <taxon>Candidatus Tayloriibacteriota</taxon>
    </lineage>
</organism>
<dbReference type="PROSITE" id="PS01317">
    <property type="entry name" value="SSRP"/>
    <property type="match status" value="1"/>
</dbReference>
<evidence type="ECO:0000313" key="5">
    <source>
        <dbReference type="Proteomes" id="UP000176355"/>
    </source>
</evidence>
<dbReference type="GO" id="GO:0070930">
    <property type="term" value="P:trans-translation-dependent protein tagging"/>
    <property type="evidence" value="ECO:0007669"/>
    <property type="project" value="TreeGrafter"/>
</dbReference>
<reference evidence="4 5" key="1">
    <citation type="journal article" date="2016" name="Nat. Commun.">
        <title>Thousands of microbial genomes shed light on interconnected biogeochemical processes in an aquifer system.</title>
        <authorList>
            <person name="Anantharaman K."/>
            <person name="Brown C.T."/>
            <person name="Hug L.A."/>
            <person name="Sharon I."/>
            <person name="Castelle C.J."/>
            <person name="Probst A.J."/>
            <person name="Thomas B.C."/>
            <person name="Singh A."/>
            <person name="Wilkins M.J."/>
            <person name="Karaoz U."/>
            <person name="Brodie E.L."/>
            <person name="Williams K.H."/>
            <person name="Hubbard S.S."/>
            <person name="Banfield J.F."/>
        </authorList>
    </citation>
    <scope>NUCLEOTIDE SEQUENCE [LARGE SCALE GENOMIC DNA]</scope>
</reference>
<evidence type="ECO:0000256" key="3">
    <source>
        <dbReference type="HAMAP-Rule" id="MF_00023"/>
    </source>
</evidence>
<dbReference type="GO" id="GO:0070929">
    <property type="term" value="P:trans-translation"/>
    <property type="evidence" value="ECO:0007669"/>
    <property type="project" value="UniProtKB-UniRule"/>
</dbReference>
<dbReference type="Pfam" id="PF01668">
    <property type="entry name" value="SmpB"/>
    <property type="match status" value="1"/>
</dbReference>
<dbReference type="PANTHER" id="PTHR30308">
    <property type="entry name" value="TMRNA-BINDING COMPONENT OF TRANS-TRANSLATION TAGGING COMPLEX"/>
    <property type="match status" value="1"/>
</dbReference>
<dbReference type="InterPro" id="IPR000037">
    <property type="entry name" value="SsrA-bd_prot"/>
</dbReference>
<comment type="function">
    <text evidence="3">Required for rescue of stalled ribosomes mediated by trans-translation. Binds to transfer-messenger RNA (tmRNA), required for stable association of tmRNA with ribosomes. tmRNA and SmpB together mimic tRNA shape, replacing the anticodon stem-loop with SmpB. tmRNA is encoded by the ssrA gene; the 2 termini fold to resemble tRNA(Ala) and it encodes a 'tag peptide', a short internal open reading frame. During trans-translation Ala-aminoacylated tmRNA acts like a tRNA, entering the A-site of stalled ribosomes, displacing the stalled mRNA. The ribosome then switches to translate the ORF on the tmRNA; the nascent peptide is terminated with the 'tag peptide' encoded by the tmRNA and targeted for degradation. The ribosome is freed to recommence translation, which seems to be the essential function of trans-translation.</text>
</comment>
<name>A0A1G2P6A3_9BACT</name>
<protein>
    <recommendedName>
        <fullName evidence="3">SsrA-binding protein</fullName>
    </recommendedName>
    <alternativeName>
        <fullName evidence="3">Small protein B</fullName>
    </alternativeName>
</protein>
<dbReference type="Proteomes" id="UP000176355">
    <property type="component" value="Unassembled WGS sequence"/>
</dbReference>
<gene>
    <name evidence="3" type="primary">smpB</name>
    <name evidence="4" type="ORF">A3G03_03055</name>
</gene>
<dbReference type="SUPFAM" id="SSF74982">
    <property type="entry name" value="Small protein B (SmpB)"/>
    <property type="match status" value="1"/>
</dbReference>
<dbReference type="EMBL" id="MHSL01000017">
    <property type="protein sequence ID" value="OHA43840.1"/>
    <property type="molecule type" value="Genomic_DNA"/>
</dbReference>
<dbReference type="GO" id="GO:0003723">
    <property type="term" value="F:RNA binding"/>
    <property type="evidence" value="ECO:0007669"/>
    <property type="project" value="UniProtKB-UniRule"/>
</dbReference>
<dbReference type="HAMAP" id="MF_00023">
    <property type="entry name" value="SmpB"/>
    <property type="match status" value="1"/>
</dbReference>
<evidence type="ECO:0000313" key="4">
    <source>
        <dbReference type="EMBL" id="OHA43840.1"/>
    </source>
</evidence>
<evidence type="ECO:0000256" key="2">
    <source>
        <dbReference type="ARBA" id="ARBA00022884"/>
    </source>
</evidence>
<comment type="caution">
    <text evidence="4">The sequence shown here is derived from an EMBL/GenBank/DDBJ whole genome shotgun (WGS) entry which is preliminary data.</text>
</comment>
<dbReference type="InterPro" id="IPR023620">
    <property type="entry name" value="SmpB"/>
</dbReference>
<dbReference type="STRING" id="1802333.A3G03_03055"/>
<dbReference type="GO" id="GO:0005829">
    <property type="term" value="C:cytosol"/>
    <property type="evidence" value="ECO:0007669"/>
    <property type="project" value="TreeGrafter"/>
</dbReference>
<keyword evidence="1 3" id="KW-0963">Cytoplasm</keyword>
<dbReference type="InterPro" id="IPR020081">
    <property type="entry name" value="SsrA-bd_prot_CS"/>
</dbReference>
<dbReference type="NCBIfam" id="NF003843">
    <property type="entry name" value="PRK05422.1"/>
    <property type="match status" value="1"/>
</dbReference>
<dbReference type="Gene3D" id="2.40.280.10">
    <property type="match status" value="1"/>
</dbReference>
<comment type="subcellular location">
    <subcellularLocation>
        <location evidence="3">Cytoplasm</location>
    </subcellularLocation>
    <text evidence="3">The tmRNA-SmpB complex associates with stalled 70S ribosomes.</text>
</comment>
<proteinExistence type="inferred from homology"/>
<dbReference type="NCBIfam" id="TIGR00086">
    <property type="entry name" value="smpB"/>
    <property type="match status" value="1"/>
</dbReference>
<dbReference type="CDD" id="cd09294">
    <property type="entry name" value="SmpB"/>
    <property type="match status" value="1"/>
</dbReference>
<comment type="similarity">
    <text evidence="3">Belongs to the SmpB family.</text>
</comment>
<sequence length="148" mass="17057">MEFLAENKKAFFNYEMLEKFNTGIELLGLEVKSLKAKRGTLDGAYVSVRGQEVFLLGANIPPYQPQNTPASYEPTRPRRLLLTKKEISQLVGWENKKGLTIVPLSLYNSERKIKVTIAVVRGKKKHDKREVLKKREANREIERTLKNQ</sequence>